<keyword evidence="1" id="KW-0732">Signal</keyword>
<name>A0A2Y9IR95_ENHLU</name>
<sequence>MPSQALLLLLLLGELLLQTQGGHRKLKMMQSAKACQKKPSVDLCSNHCSYFLKCPEENTVCCPAYCGNVCMSLQ</sequence>
<dbReference type="OrthoDB" id="9835640at2759"/>
<reference evidence="3" key="1">
    <citation type="submission" date="2025-08" db="UniProtKB">
        <authorList>
            <consortium name="RefSeq"/>
        </authorList>
    </citation>
    <scope>IDENTIFICATION</scope>
    <source>
        <tissue evidence="3">Blood</tissue>
    </source>
</reference>
<dbReference type="AlphaFoldDB" id="A0A2Y9IR95"/>
<evidence type="ECO:0000313" key="3">
    <source>
        <dbReference type="RefSeq" id="XP_022349844.1"/>
    </source>
</evidence>
<dbReference type="KEGG" id="elk:111141525"/>
<evidence type="ECO:0000313" key="2">
    <source>
        <dbReference type="Proteomes" id="UP000248482"/>
    </source>
</evidence>
<protein>
    <submittedName>
        <fullName evidence="3">Protein WFDC10B</fullName>
    </submittedName>
</protein>
<gene>
    <name evidence="3" type="primary">LOC111141525</name>
</gene>
<organism evidence="2 3">
    <name type="scientific">Enhydra lutris kenyoni</name>
    <name type="common">northern sea otter</name>
    <dbReference type="NCBI Taxonomy" id="391180"/>
    <lineage>
        <taxon>Eukaryota</taxon>
        <taxon>Metazoa</taxon>
        <taxon>Chordata</taxon>
        <taxon>Craniata</taxon>
        <taxon>Vertebrata</taxon>
        <taxon>Euteleostomi</taxon>
        <taxon>Mammalia</taxon>
        <taxon>Eutheria</taxon>
        <taxon>Laurasiatheria</taxon>
        <taxon>Carnivora</taxon>
        <taxon>Caniformia</taxon>
        <taxon>Musteloidea</taxon>
        <taxon>Mustelidae</taxon>
        <taxon>Lutrinae</taxon>
        <taxon>Enhydra</taxon>
    </lineage>
</organism>
<feature type="chain" id="PRO_5015910167" evidence="1">
    <location>
        <begin position="22"/>
        <end position="74"/>
    </location>
</feature>
<dbReference type="RefSeq" id="XP_022349844.1">
    <property type="nucleotide sequence ID" value="XM_022494136.1"/>
</dbReference>
<keyword evidence="2" id="KW-1185">Reference proteome</keyword>
<evidence type="ECO:0000256" key="1">
    <source>
        <dbReference type="SAM" id="SignalP"/>
    </source>
</evidence>
<proteinExistence type="predicted"/>
<accession>A0A2Y9IR95</accession>
<dbReference type="Proteomes" id="UP000248482">
    <property type="component" value="Unplaced"/>
</dbReference>
<dbReference type="GeneID" id="111141525"/>
<dbReference type="STRING" id="391180.A0A2Y9IR95"/>
<feature type="signal peptide" evidence="1">
    <location>
        <begin position="1"/>
        <end position="21"/>
    </location>
</feature>